<dbReference type="EMBL" id="BASD01000018">
    <property type="protein sequence ID" value="GAD19166.1"/>
    <property type="molecule type" value="Genomic_DNA"/>
</dbReference>
<dbReference type="Proteomes" id="UP000018143">
    <property type="component" value="Unassembled WGS sequence"/>
</dbReference>
<dbReference type="PANTHER" id="PTHR43090:SF2">
    <property type="entry name" value="1-(5-PHOSPHORIBOSYL)-5-[(5-PHOSPHORIBOSYLAMINO)METHYLIDENEAMINO] IMIDAZOLE-4-CARBOXAMIDE ISOMERASE"/>
    <property type="match status" value="1"/>
</dbReference>
<dbReference type="AlphaFoldDB" id="T1D1Q2"/>
<dbReference type="GO" id="GO:0003949">
    <property type="term" value="F:1-(5-phosphoribosyl)-5-[(5-phosphoribosylamino)methylideneamino]imidazole-4-carboxamide isomerase activity"/>
    <property type="evidence" value="ECO:0007669"/>
    <property type="project" value="UniProtKB-UniRule"/>
</dbReference>
<evidence type="ECO:0000256" key="5">
    <source>
        <dbReference type="ARBA" id="ARBA00022490"/>
    </source>
</evidence>
<keyword evidence="6 9" id="KW-0028">Amino-acid biosynthesis</keyword>
<keyword evidence="5 9" id="KW-0963">Cytoplasm</keyword>
<evidence type="ECO:0000256" key="9">
    <source>
        <dbReference type="HAMAP-Rule" id="MF_01014"/>
    </source>
</evidence>
<dbReference type="EC" id="5.3.1.16" evidence="9 11"/>
<comment type="subcellular location">
    <subcellularLocation>
        <location evidence="2 9 11">Cytoplasm</location>
    </subcellularLocation>
</comment>
<comment type="similarity">
    <text evidence="4 9 10">Belongs to the HisA/HisF family.</text>
</comment>
<dbReference type="GO" id="GO:0000105">
    <property type="term" value="P:L-histidine biosynthetic process"/>
    <property type="evidence" value="ECO:0007669"/>
    <property type="project" value="UniProtKB-UniRule"/>
</dbReference>
<dbReference type="InterPro" id="IPR006063">
    <property type="entry name" value="HisA_bact_arch"/>
</dbReference>
<dbReference type="HAMAP" id="MF_01014">
    <property type="entry name" value="HisA"/>
    <property type="match status" value="1"/>
</dbReference>
<evidence type="ECO:0000256" key="2">
    <source>
        <dbReference type="ARBA" id="ARBA00004496"/>
    </source>
</evidence>
<proteinExistence type="inferred from homology"/>
<dbReference type="InterPro" id="IPR006062">
    <property type="entry name" value="His_biosynth"/>
</dbReference>
<dbReference type="Gene3D" id="3.20.20.70">
    <property type="entry name" value="Aldolase class I"/>
    <property type="match status" value="1"/>
</dbReference>
<dbReference type="InterPro" id="IPR011060">
    <property type="entry name" value="RibuloseP-bd_barrel"/>
</dbReference>
<keyword evidence="13" id="KW-1185">Reference proteome</keyword>
<dbReference type="GO" id="GO:0005737">
    <property type="term" value="C:cytoplasm"/>
    <property type="evidence" value="ECO:0007669"/>
    <property type="project" value="UniProtKB-SubCell"/>
</dbReference>
<reference evidence="12 13" key="1">
    <citation type="journal article" date="2013" name="Genome Announc.">
        <title>Draft Genome Sequence of Helicobacter fennelliae Strain MRY12-0050, Isolated from a Bacteremia Patient.</title>
        <authorList>
            <person name="Rimbara E."/>
            <person name="Matsui M."/>
            <person name="Mori S."/>
            <person name="Suzuki S."/>
            <person name="Suzuki M."/>
            <person name="Kim H."/>
            <person name="Sekizuka T."/>
            <person name="Kuroda M."/>
            <person name="Shibayama K."/>
        </authorList>
    </citation>
    <scope>NUCLEOTIDE SEQUENCE [LARGE SCALE GENOMIC DNA]</scope>
    <source>
        <strain evidence="12 13">MRY12-0050</strain>
    </source>
</reference>
<name>T1D1Q2_9HELI</name>
<comment type="catalytic activity">
    <reaction evidence="1 9 11">
        <text>1-(5-phospho-beta-D-ribosyl)-5-[(5-phospho-beta-D-ribosylamino)methylideneamino]imidazole-4-carboxamide = 5-[(5-phospho-1-deoxy-D-ribulos-1-ylimino)methylamino]-1-(5-phospho-beta-D-ribosyl)imidazole-4-carboxamide</text>
        <dbReference type="Rhea" id="RHEA:15469"/>
        <dbReference type="ChEBI" id="CHEBI:58435"/>
        <dbReference type="ChEBI" id="CHEBI:58525"/>
        <dbReference type="EC" id="5.3.1.16"/>
    </reaction>
</comment>
<evidence type="ECO:0000256" key="10">
    <source>
        <dbReference type="RuleBase" id="RU003657"/>
    </source>
</evidence>
<evidence type="ECO:0000256" key="11">
    <source>
        <dbReference type="RuleBase" id="RU003658"/>
    </source>
</evidence>
<dbReference type="OrthoDB" id="9807749at2"/>
<dbReference type="eggNOG" id="COG0106">
    <property type="taxonomic scope" value="Bacteria"/>
</dbReference>
<dbReference type="InterPro" id="IPR023016">
    <property type="entry name" value="HisA/PriA"/>
</dbReference>
<dbReference type="FunFam" id="3.20.20.70:FF:000009">
    <property type="entry name" value="1-(5-phosphoribosyl)-5-[(5-phosphoribosylamino)methylideneamino] imidazole-4-carboxamide isomerase"/>
    <property type="match status" value="1"/>
</dbReference>
<evidence type="ECO:0000256" key="1">
    <source>
        <dbReference type="ARBA" id="ARBA00000901"/>
    </source>
</evidence>
<comment type="caution">
    <text evidence="12">The sequence shown here is derived from an EMBL/GenBank/DDBJ whole genome shotgun (WGS) entry which is preliminary data.</text>
</comment>
<evidence type="ECO:0000256" key="6">
    <source>
        <dbReference type="ARBA" id="ARBA00022605"/>
    </source>
</evidence>
<sequence>MVEIFPAIDLKDGKAVRLLKGEMQSAKIYGDCVEFAQYFESIGAKWIHIVDLDGAFKGSAQNLESIKKIRQATNLKIQLGGGIRNEDTIKMYLHLGINRIILGSMALENPEFAKQMAEKYPIAIGIDAKDGKVATQGWIEVGQTDAFALAKDFRDSGIQAIICTDIVRDGALSGINVDFTLKMAEASQCFVIASGGFASIDEIKNLSKAFTQKGIQGGLIIGKAFYEGKIKLEEVFEILK</sequence>
<dbReference type="CDD" id="cd04732">
    <property type="entry name" value="HisA"/>
    <property type="match status" value="1"/>
</dbReference>
<dbReference type="RefSeq" id="WP_023948354.1">
    <property type="nucleotide sequence ID" value="NZ_BASD01000018.1"/>
</dbReference>
<gene>
    <name evidence="9" type="primary">hisA</name>
    <name evidence="12" type="ORF">HFN_0297</name>
</gene>
<evidence type="ECO:0000256" key="4">
    <source>
        <dbReference type="ARBA" id="ARBA00009667"/>
    </source>
</evidence>
<evidence type="ECO:0000256" key="7">
    <source>
        <dbReference type="ARBA" id="ARBA00023102"/>
    </source>
</evidence>
<dbReference type="PANTHER" id="PTHR43090">
    <property type="entry name" value="1-(5-PHOSPHORIBOSYL)-5-[(5-PHOSPHORIBOSYLAMINO)METHYLIDENEAMINO] IMIDAZOLE-4-CARBOXAMIDE ISOMERASE"/>
    <property type="match status" value="1"/>
</dbReference>
<dbReference type="NCBIfam" id="TIGR00007">
    <property type="entry name" value="1-(5-phosphoribosyl)-5-[(5-phosphoribosylamino)methylideneamino]imidazole-4-carboxamide isomerase"/>
    <property type="match status" value="1"/>
</dbReference>
<evidence type="ECO:0000256" key="8">
    <source>
        <dbReference type="ARBA" id="ARBA00023235"/>
    </source>
</evidence>
<dbReference type="Pfam" id="PF00977">
    <property type="entry name" value="His_biosynth"/>
    <property type="match status" value="1"/>
</dbReference>
<evidence type="ECO:0000256" key="3">
    <source>
        <dbReference type="ARBA" id="ARBA00005133"/>
    </source>
</evidence>
<keyword evidence="7 9" id="KW-0368">Histidine biosynthesis</keyword>
<dbReference type="InterPro" id="IPR013785">
    <property type="entry name" value="Aldolase_TIM"/>
</dbReference>
<evidence type="ECO:0000313" key="12">
    <source>
        <dbReference type="EMBL" id="GAD19166.1"/>
    </source>
</evidence>
<feature type="active site" description="Proton acceptor" evidence="9">
    <location>
        <position position="9"/>
    </location>
</feature>
<organism evidence="12 13">
    <name type="scientific">Helicobacter fennelliae MRY12-0050</name>
    <dbReference type="NCBI Taxonomy" id="1325130"/>
    <lineage>
        <taxon>Bacteria</taxon>
        <taxon>Pseudomonadati</taxon>
        <taxon>Campylobacterota</taxon>
        <taxon>Epsilonproteobacteria</taxon>
        <taxon>Campylobacterales</taxon>
        <taxon>Helicobacteraceae</taxon>
        <taxon>Helicobacter</taxon>
    </lineage>
</organism>
<protein>
    <recommendedName>
        <fullName evidence="9 11">1-(5-phosphoribosyl)-5-[(5-phosphoribosylamino)methylideneamino] imidazole-4-carboxamide isomerase</fullName>
        <ecNumber evidence="9 11">5.3.1.16</ecNumber>
    </recommendedName>
    <alternativeName>
        <fullName evidence="9">Phosphoribosylformimino-5-aminoimidazole carboxamide ribotide isomerase</fullName>
    </alternativeName>
</protein>
<accession>T1D1Q2</accession>
<dbReference type="GO" id="GO:0000162">
    <property type="term" value="P:L-tryptophan biosynthetic process"/>
    <property type="evidence" value="ECO:0007669"/>
    <property type="project" value="TreeGrafter"/>
</dbReference>
<dbReference type="UniPathway" id="UPA00031">
    <property type="reaction ID" value="UER00009"/>
</dbReference>
<dbReference type="STRING" id="1325130.HFN_0297"/>
<dbReference type="InterPro" id="IPR044524">
    <property type="entry name" value="Isoase_HisA-like"/>
</dbReference>
<evidence type="ECO:0000313" key="13">
    <source>
        <dbReference type="Proteomes" id="UP000018143"/>
    </source>
</evidence>
<keyword evidence="8 9" id="KW-0413">Isomerase</keyword>
<comment type="pathway">
    <text evidence="3 9 11">Amino-acid biosynthesis; L-histidine biosynthesis; L-histidine from 5-phospho-alpha-D-ribose 1-diphosphate: step 4/9.</text>
</comment>
<feature type="active site" description="Proton donor" evidence="9">
    <location>
        <position position="127"/>
    </location>
</feature>
<dbReference type="SUPFAM" id="SSF51366">
    <property type="entry name" value="Ribulose-phoshate binding barrel"/>
    <property type="match status" value="1"/>
</dbReference>